<dbReference type="Pfam" id="PF04305">
    <property type="entry name" value="DUF455"/>
    <property type="match status" value="1"/>
</dbReference>
<dbReference type="Proteomes" id="UP001169069">
    <property type="component" value="Unassembled WGS sequence"/>
</dbReference>
<reference evidence="1" key="1">
    <citation type="submission" date="2023-01" db="EMBL/GenBank/DDBJ databases">
        <title>Sulfurovum sp. zt1-1 genome assembly.</title>
        <authorList>
            <person name="Wang J."/>
        </authorList>
    </citation>
    <scope>NUCLEOTIDE SEQUENCE</scope>
    <source>
        <strain evidence="1">Zt1-1</strain>
    </source>
</reference>
<comment type="caution">
    <text evidence="1">The sequence shown here is derived from an EMBL/GenBank/DDBJ whole genome shotgun (WGS) entry which is preliminary data.</text>
</comment>
<dbReference type="PANTHER" id="PTHR42782">
    <property type="entry name" value="SI:CH73-314G15.3"/>
    <property type="match status" value="1"/>
</dbReference>
<dbReference type="InterPro" id="IPR011197">
    <property type="entry name" value="UCP012318"/>
</dbReference>
<evidence type="ECO:0000313" key="2">
    <source>
        <dbReference type="Proteomes" id="UP001169069"/>
    </source>
</evidence>
<accession>A0ABT7QYW9</accession>
<name>A0ABT7QYW9_9BACT</name>
<gene>
    <name evidence="1" type="ORF">PGH07_07580</name>
</gene>
<dbReference type="SUPFAM" id="SSF47240">
    <property type="entry name" value="Ferritin-like"/>
    <property type="match status" value="1"/>
</dbReference>
<dbReference type="PANTHER" id="PTHR42782:SF4">
    <property type="entry name" value="DUF455 DOMAIN-CONTAINING PROTEIN"/>
    <property type="match status" value="1"/>
</dbReference>
<dbReference type="PIRSF" id="PIRSF012318">
    <property type="entry name" value="UCP012318"/>
    <property type="match status" value="1"/>
</dbReference>
<keyword evidence="2" id="KW-1185">Reference proteome</keyword>
<sequence length="276" mass="31870">MNTHDNNFYNLLETAIRSDDIVLKEHLVAQCLEYCNQNSVSIPQDFEPVMFETPSYASTCTIVNPRDLPTRKEFDTPEGLATLVHAITHIEYSAIDLALDAVYHFPQMPLEYKVDWLIVAEDEIRHYKMLIELLDILGYRYGDFPVHCGLFDAAVHTAHDLLDRMAVVPRYYEASGLDVNPQIIKKLENKRKNPLVAKLIDALNIIYDEEIDHVHKGDKWFKYLCAQQGLDESVYFEILERYKLLSKHRPHINVNARKEAGFTCNEIKKLGAKTCD</sequence>
<dbReference type="InterPro" id="IPR007402">
    <property type="entry name" value="DUF455"/>
</dbReference>
<dbReference type="CDD" id="cd00657">
    <property type="entry name" value="Ferritin_like"/>
    <property type="match status" value="1"/>
</dbReference>
<dbReference type="InterPro" id="IPR009078">
    <property type="entry name" value="Ferritin-like_SF"/>
</dbReference>
<dbReference type="RefSeq" id="WP_289413778.1">
    <property type="nucleotide sequence ID" value="NZ_JAQIBD010000002.1"/>
</dbReference>
<evidence type="ECO:0000313" key="1">
    <source>
        <dbReference type="EMBL" id="MDM5272036.1"/>
    </source>
</evidence>
<proteinExistence type="predicted"/>
<organism evidence="1 2">
    <name type="scientific">Sulfurovum zhangzhouensis</name>
    <dbReference type="NCBI Taxonomy" id="3019067"/>
    <lineage>
        <taxon>Bacteria</taxon>
        <taxon>Pseudomonadati</taxon>
        <taxon>Campylobacterota</taxon>
        <taxon>Epsilonproteobacteria</taxon>
        <taxon>Campylobacterales</taxon>
        <taxon>Sulfurovaceae</taxon>
        <taxon>Sulfurovum</taxon>
    </lineage>
</organism>
<protein>
    <submittedName>
        <fullName evidence="1">Ferritin-like domain-containing protein</fullName>
    </submittedName>
</protein>
<dbReference type="EMBL" id="JAQIBD010000002">
    <property type="protein sequence ID" value="MDM5272036.1"/>
    <property type="molecule type" value="Genomic_DNA"/>
</dbReference>